<gene>
    <name evidence="1" type="ORF">Pint_31450</name>
</gene>
<name>A0ACC0XUM9_9ROSI</name>
<dbReference type="EMBL" id="CM047746">
    <property type="protein sequence ID" value="KAJ0021757.1"/>
    <property type="molecule type" value="Genomic_DNA"/>
</dbReference>
<evidence type="ECO:0000313" key="2">
    <source>
        <dbReference type="Proteomes" id="UP001163603"/>
    </source>
</evidence>
<accession>A0ACC0XUM9</accession>
<evidence type="ECO:0000313" key="1">
    <source>
        <dbReference type="EMBL" id="KAJ0021757.1"/>
    </source>
</evidence>
<protein>
    <submittedName>
        <fullName evidence="1">Uncharacterized protein</fullName>
    </submittedName>
</protein>
<dbReference type="Proteomes" id="UP001163603">
    <property type="component" value="Chromosome 11"/>
</dbReference>
<organism evidence="1 2">
    <name type="scientific">Pistacia integerrima</name>
    <dbReference type="NCBI Taxonomy" id="434235"/>
    <lineage>
        <taxon>Eukaryota</taxon>
        <taxon>Viridiplantae</taxon>
        <taxon>Streptophyta</taxon>
        <taxon>Embryophyta</taxon>
        <taxon>Tracheophyta</taxon>
        <taxon>Spermatophyta</taxon>
        <taxon>Magnoliopsida</taxon>
        <taxon>eudicotyledons</taxon>
        <taxon>Gunneridae</taxon>
        <taxon>Pentapetalae</taxon>
        <taxon>rosids</taxon>
        <taxon>malvids</taxon>
        <taxon>Sapindales</taxon>
        <taxon>Anacardiaceae</taxon>
        <taxon>Pistacia</taxon>
    </lineage>
</organism>
<sequence length="137" mass="15669">MRVLFCKIHCPSFICFCKPSSHIYTPGPLKLENSPHVPSTTIVSASDDHQDVCGGGDEVKKVKDVESVVDGKQQQQQQQQEEQEQEQEEQEGGEDCVKSSLKKEVLDSDSKEKQKKRVQWMDFLGKELVEIREFEAW</sequence>
<proteinExistence type="predicted"/>
<keyword evidence="2" id="KW-1185">Reference proteome</keyword>
<reference evidence="2" key="1">
    <citation type="journal article" date="2023" name="G3 (Bethesda)">
        <title>Genome assembly and association tests identify interacting loci associated with vigor, precocity, and sex in interspecific pistachio rootstocks.</title>
        <authorList>
            <person name="Palmer W."/>
            <person name="Jacygrad E."/>
            <person name="Sagayaradj S."/>
            <person name="Cavanaugh K."/>
            <person name="Han R."/>
            <person name="Bertier L."/>
            <person name="Beede B."/>
            <person name="Kafkas S."/>
            <person name="Golino D."/>
            <person name="Preece J."/>
            <person name="Michelmore R."/>
        </authorList>
    </citation>
    <scope>NUCLEOTIDE SEQUENCE [LARGE SCALE GENOMIC DNA]</scope>
</reference>
<comment type="caution">
    <text evidence="1">The sequence shown here is derived from an EMBL/GenBank/DDBJ whole genome shotgun (WGS) entry which is preliminary data.</text>
</comment>